<feature type="non-terminal residue" evidence="1">
    <location>
        <position position="1"/>
    </location>
</feature>
<comment type="caution">
    <text evidence="1">The sequence shown here is derived from an EMBL/GenBank/DDBJ whole genome shotgun (WGS) entry which is preliminary data.</text>
</comment>
<proteinExistence type="predicted"/>
<organism evidence="1">
    <name type="scientific">Tanacetum cinerariifolium</name>
    <name type="common">Dalmatian daisy</name>
    <name type="synonym">Chrysanthemum cinerariifolium</name>
    <dbReference type="NCBI Taxonomy" id="118510"/>
    <lineage>
        <taxon>Eukaryota</taxon>
        <taxon>Viridiplantae</taxon>
        <taxon>Streptophyta</taxon>
        <taxon>Embryophyta</taxon>
        <taxon>Tracheophyta</taxon>
        <taxon>Spermatophyta</taxon>
        <taxon>Magnoliopsida</taxon>
        <taxon>eudicotyledons</taxon>
        <taxon>Gunneridae</taxon>
        <taxon>Pentapetalae</taxon>
        <taxon>asterids</taxon>
        <taxon>campanulids</taxon>
        <taxon>Asterales</taxon>
        <taxon>Asteraceae</taxon>
        <taxon>Asteroideae</taxon>
        <taxon>Anthemideae</taxon>
        <taxon>Anthemidinae</taxon>
        <taxon>Tanacetum</taxon>
    </lineage>
</organism>
<sequence length="53" mass="5332">QCKLHSSGISFLHQGELSSLAVGTSSGSGNSITGSGNASCILFPTQLSFDSKS</sequence>
<dbReference type="EMBL" id="BKCJ011186099">
    <property type="protein sequence ID" value="GFD00645.1"/>
    <property type="molecule type" value="Genomic_DNA"/>
</dbReference>
<protein>
    <submittedName>
        <fullName evidence="1">Uncharacterized protein</fullName>
    </submittedName>
</protein>
<accession>A0A699SRH9</accession>
<name>A0A699SRH9_TANCI</name>
<reference evidence="1" key="1">
    <citation type="journal article" date="2019" name="Sci. Rep.">
        <title>Draft genome of Tanacetum cinerariifolium, the natural source of mosquito coil.</title>
        <authorList>
            <person name="Yamashiro T."/>
            <person name="Shiraishi A."/>
            <person name="Satake H."/>
            <person name="Nakayama K."/>
        </authorList>
    </citation>
    <scope>NUCLEOTIDE SEQUENCE</scope>
</reference>
<evidence type="ECO:0000313" key="1">
    <source>
        <dbReference type="EMBL" id="GFD00645.1"/>
    </source>
</evidence>
<dbReference type="AlphaFoldDB" id="A0A699SRH9"/>
<gene>
    <name evidence="1" type="ORF">Tci_872614</name>
</gene>